<dbReference type="Proteomes" id="UP001172457">
    <property type="component" value="Chromosome 4"/>
</dbReference>
<reference evidence="7" key="1">
    <citation type="submission" date="2023-03" db="EMBL/GenBank/DDBJ databases">
        <title>Chromosome-scale reference genome and RAD-based genetic map of yellow starthistle (Centaurea solstitialis) reveal putative structural variation and QTLs associated with invader traits.</title>
        <authorList>
            <person name="Reatini B."/>
            <person name="Cang F.A."/>
            <person name="Jiang Q."/>
            <person name="Mckibben M.T.W."/>
            <person name="Barker M.S."/>
            <person name="Rieseberg L.H."/>
            <person name="Dlugosch K.M."/>
        </authorList>
    </citation>
    <scope>NUCLEOTIDE SEQUENCE</scope>
    <source>
        <strain evidence="7">CAN-66</strain>
        <tissue evidence="7">Leaf</tissue>
    </source>
</reference>
<dbReference type="SUPFAM" id="SSF51735">
    <property type="entry name" value="NAD(P)-binding Rossmann-fold domains"/>
    <property type="match status" value="1"/>
</dbReference>
<dbReference type="GO" id="GO:0046294">
    <property type="term" value="P:formaldehyde catabolic process"/>
    <property type="evidence" value="ECO:0007669"/>
    <property type="project" value="TreeGrafter"/>
</dbReference>
<feature type="domain" description="Alcohol dehydrogenase-like C-terminal" evidence="5">
    <location>
        <begin position="215"/>
        <end position="343"/>
    </location>
</feature>
<dbReference type="PANTHER" id="PTHR43880:SF7">
    <property type="entry name" value="ALCOHOL DEHYDROGENASE-LIKE 7"/>
    <property type="match status" value="1"/>
</dbReference>
<evidence type="ECO:0000256" key="2">
    <source>
        <dbReference type="ARBA" id="ARBA00011738"/>
    </source>
</evidence>
<dbReference type="Pfam" id="PF00107">
    <property type="entry name" value="ADH_zinc_N"/>
    <property type="match status" value="1"/>
</dbReference>
<evidence type="ECO:0000259" key="5">
    <source>
        <dbReference type="Pfam" id="PF00107"/>
    </source>
</evidence>
<accession>A0AA38T5F0</accession>
<dbReference type="EMBL" id="JARYMX010000004">
    <property type="protein sequence ID" value="KAJ9553854.1"/>
    <property type="molecule type" value="Genomic_DNA"/>
</dbReference>
<dbReference type="AlphaFoldDB" id="A0AA38T5F0"/>
<gene>
    <name evidence="7" type="ORF">OSB04_017899</name>
</gene>
<evidence type="ECO:0000256" key="3">
    <source>
        <dbReference type="ARBA" id="ARBA00022723"/>
    </source>
</evidence>
<evidence type="ECO:0000313" key="8">
    <source>
        <dbReference type="Proteomes" id="UP001172457"/>
    </source>
</evidence>
<dbReference type="GO" id="GO:0005829">
    <property type="term" value="C:cytosol"/>
    <property type="evidence" value="ECO:0007669"/>
    <property type="project" value="TreeGrafter"/>
</dbReference>
<evidence type="ECO:0008006" key="9">
    <source>
        <dbReference type="Google" id="ProtNLM"/>
    </source>
</evidence>
<comment type="subunit">
    <text evidence="2">Homodimer.</text>
</comment>
<name>A0AA38T5F0_9ASTR</name>
<dbReference type="PANTHER" id="PTHR43880">
    <property type="entry name" value="ALCOHOL DEHYDROGENASE"/>
    <property type="match status" value="1"/>
</dbReference>
<proteinExistence type="predicted"/>
<dbReference type="InterPro" id="IPR013154">
    <property type="entry name" value="ADH-like_N"/>
</dbReference>
<dbReference type="InterPro" id="IPR013149">
    <property type="entry name" value="ADH-like_C"/>
</dbReference>
<dbReference type="GO" id="GO:0051903">
    <property type="term" value="F:S-(hydroxymethyl)glutathione dehydrogenase [NAD(P)+] activity"/>
    <property type="evidence" value="ECO:0007669"/>
    <property type="project" value="TreeGrafter"/>
</dbReference>
<keyword evidence="3" id="KW-0479">Metal-binding</keyword>
<dbReference type="Gene3D" id="3.90.180.10">
    <property type="entry name" value="Medium-chain alcohol dehydrogenases, catalytic domain"/>
    <property type="match status" value="1"/>
</dbReference>
<comment type="caution">
    <text evidence="7">The sequence shown here is derived from an EMBL/GenBank/DDBJ whole genome shotgun (WGS) entry which is preliminary data.</text>
</comment>
<keyword evidence="8" id="KW-1185">Reference proteome</keyword>
<evidence type="ECO:0000259" key="6">
    <source>
        <dbReference type="Pfam" id="PF08240"/>
    </source>
</evidence>
<evidence type="ECO:0000313" key="7">
    <source>
        <dbReference type="EMBL" id="KAJ9553854.1"/>
    </source>
</evidence>
<sequence length="391" mass="42517">MDFLLKKEKPTTNKNKGSSTGFYGFGLDLSSPVESVMGSIETESNEEDYLTGLTTMFKELPLFFVNISKVNGIMCTKNIIVQWVVESVGEGVHEVVEGDTVIPFFLPDCGECTDCLSPKSNLCSKLPFSVSPWMDRDGTSRFTNINGETLYHFLFVSSFSEYTVVDIAHLTKIDPATPANRACLLSCEVSTGVGAAWKTAKVETGTTVAIFGLGAIGLAVAEGARLCGAKRIIGVDVNPDRFEIGKKFGVTDFVNSRNCGDKIVSQVIIEMTDGGADYCFECVGLTSLVHEAYASCRKGWGKTVVLGADQPGAMLTFSSFEVLHSGKTLTGALFGGIKPKTDIPLLIKRYMAKELQLDKFVTHEVDFKDINKAFDLLTGGKCLRCVIWMNK</sequence>
<dbReference type="SUPFAM" id="SSF50129">
    <property type="entry name" value="GroES-like"/>
    <property type="match status" value="2"/>
</dbReference>
<dbReference type="GO" id="GO:0008270">
    <property type="term" value="F:zinc ion binding"/>
    <property type="evidence" value="ECO:0007669"/>
    <property type="project" value="TreeGrafter"/>
</dbReference>
<evidence type="ECO:0000256" key="4">
    <source>
        <dbReference type="ARBA" id="ARBA00022833"/>
    </source>
</evidence>
<dbReference type="InterPro" id="IPR036291">
    <property type="entry name" value="NAD(P)-bd_dom_sf"/>
</dbReference>
<comment type="cofactor">
    <cofactor evidence="1">
        <name>Zn(2+)</name>
        <dbReference type="ChEBI" id="CHEBI:29105"/>
    </cofactor>
</comment>
<feature type="domain" description="Alcohol dehydrogenase-like N-terminal" evidence="6">
    <location>
        <begin position="84"/>
        <end position="173"/>
    </location>
</feature>
<dbReference type="Pfam" id="PF08240">
    <property type="entry name" value="ADH_N"/>
    <property type="match status" value="1"/>
</dbReference>
<protein>
    <recommendedName>
        <fullName evidence="9">Alcohol dehydrogenase</fullName>
    </recommendedName>
</protein>
<dbReference type="InterPro" id="IPR011032">
    <property type="entry name" value="GroES-like_sf"/>
</dbReference>
<evidence type="ECO:0000256" key="1">
    <source>
        <dbReference type="ARBA" id="ARBA00001947"/>
    </source>
</evidence>
<dbReference type="FunFam" id="3.40.50.720:FF:000003">
    <property type="entry name" value="S-(hydroxymethyl)glutathione dehydrogenase"/>
    <property type="match status" value="1"/>
</dbReference>
<keyword evidence="4" id="KW-0862">Zinc</keyword>
<organism evidence="7 8">
    <name type="scientific">Centaurea solstitialis</name>
    <name type="common">yellow star-thistle</name>
    <dbReference type="NCBI Taxonomy" id="347529"/>
    <lineage>
        <taxon>Eukaryota</taxon>
        <taxon>Viridiplantae</taxon>
        <taxon>Streptophyta</taxon>
        <taxon>Embryophyta</taxon>
        <taxon>Tracheophyta</taxon>
        <taxon>Spermatophyta</taxon>
        <taxon>Magnoliopsida</taxon>
        <taxon>eudicotyledons</taxon>
        <taxon>Gunneridae</taxon>
        <taxon>Pentapetalae</taxon>
        <taxon>asterids</taxon>
        <taxon>campanulids</taxon>
        <taxon>Asterales</taxon>
        <taxon>Asteraceae</taxon>
        <taxon>Carduoideae</taxon>
        <taxon>Cardueae</taxon>
        <taxon>Centaureinae</taxon>
        <taxon>Centaurea</taxon>
    </lineage>
</organism>
<dbReference type="Gene3D" id="3.40.50.720">
    <property type="entry name" value="NAD(P)-binding Rossmann-like Domain"/>
    <property type="match status" value="1"/>
</dbReference>